<dbReference type="FunFam" id="3.90.1030.10:FF:000001">
    <property type="entry name" value="50S ribosomal protein L17"/>
    <property type="match status" value="1"/>
</dbReference>
<accession>A0A2A5WB73</accession>
<dbReference type="PANTHER" id="PTHR14413">
    <property type="entry name" value="RIBOSOMAL PROTEIN L17"/>
    <property type="match status" value="1"/>
</dbReference>
<sequence>MRHRQSGRQLNRNSSHRSAMFRNMTTSLVEHEIIKTTLIKAKELRSVAEPLITLAKKDSVANRRLAFNRTRSKATVGKLFTELGPRYVDRPGGYIRILKCGERTGDKAPMAYVELVDRPLHTSNDLNEEVETVAEVDDE</sequence>
<gene>
    <name evidence="4 6" type="primary">rplQ</name>
    <name evidence="6" type="ORF">CNF02_08670</name>
</gene>
<evidence type="ECO:0000256" key="1">
    <source>
        <dbReference type="ARBA" id="ARBA00008777"/>
    </source>
</evidence>
<dbReference type="InterPro" id="IPR047859">
    <property type="entry name" value="Ribosomal_bL17_CS"/>
</dbReference>
<evidence type="ECO:0000256" key="4">
    <source>
        <dbReference type="HAMAP-Rule" id="MF_01368"/>
    </source>
</evidence>
<dbReference type="PANTHER" id="PTHR14413:SF16">
    <property type="entry name" value="LARGE RIBOSOMAL SUBUNIT PROTEIN BL17M"/>
    <property type="match status" value="1"/>
</dbReference>
<comment type="subunit">
    <text evidence="4">Part of the 50S ribosomal subunit. Contacts protein L32.</text>
</comment>
<dbReference type="GO" id="GO:0003735">
    <property type="term" value="F:structural constituent of ribosome"/>
    <property type="evidence" value="ECO:0007669"/>
    <property type="project" value="InterPro"/>
</dbReference>
<keyword evidence="2 4" id="KW-0689">Ribosomal protein</keyword>
<evidence type="ECO:0000313" key="6">
    <source>
        <dbReference type="EMBL" id="PDH33507.1"/>
    </source>
</evidence>
<comment type="caution">
    <text evidence="6">The sequence shown here is derived from an EMBL/GenBank/DDBJ whole genome shotgun (WGS) entry which is preliminary data.</text>
</comment>
<dbReference type="AlphaFoldDB" id="A0A2A5WB73"/>
<dbReference type="NCBIfam" id="TIGR00059">
    <property type="entry name" value="L17"/>
    <property type="match status" value="1"/>
</dbReference>
<comment type="similarity">
    <text evidence="1 4 5">Belongs to the bacterial ribosomal protein bL17 family.</text>
</comment>
<dbReference type="GO" id="GO:0006412">
    <property type="term" value="P:translation"/>
    <property type="evidence" value="ECO:0007669"/>
    <property type="project" value="UniProtKB-UniRule"/>
</dbReference>
<dbReference type="HAMAP" id="MF_01368">
    <property type="entry name" value="Ribosomal_bL17"/>
    <property type="match status" value="1"/>
</dbReference>
<dbReference type="InterPro" id="IPR000456">
    <property type="entry name" value="Ribosomal_bL17"/>
</dbReference>
<dbReference type="PROSITE" id="PS01167">
    <property type="entry name" value="RIBOSOMAL_L17"/>
    <property type="match status" value="1"/>
</dbReference>
<reference evidence="6 7" key="1">
    <citation type="submission" date="2017-08" db="EMBL/GenBank/DDBJ databases">
        <title>Fine stratification of microbial communities through a metagenomic profile of the photic zone.</title>
        <authorList>
            <person name="Haro-Moreno J.M."/>
            <person name="Lopez-Perez M."/>
            <person name="De La Torre J."/>
            <person name="Picazo A."/>
            <person name="Camacho A."/>
            <person name="Rodriguez-Valera F."/>
        </authorList>
    </citation>
    <scope>NUCLEOTIDE SEQUENCE [LARGE SCALE GENOMIC DNA]</scope>
    <source>
        <strain evidence="6">MED-G28</strain>
    </source>
</reference>
<evidence type="ECO:0000313" key="7">
    <source>
        <dbReference type="Proteomes" id="UP000219329"/>
    </source>
</evidence>
<proteinExistence type="inferred from homology"/>
<dbReference type="SUPFAM" id="SSF64263">
    <property type="entry name" value="Prokaryotic ribosomal protein L17"/>
    <property type="match status" value="1"/>
</dbReference>
<organism evidence="6 7">
    <name type="scientific">OM182 bacterium MED-G28</name>
    <dbReference type="NCBI Taxonomy" id="1986256"/>
    <lineage>
        <taxon>Bacteria</taxon>
        <taxon>Pseudomonadati</taxon>
        <taxon>Pseudomonadota</taxon>
        <taxon>Gammaproteobacteria</taxon>
        <taxon>OMG group</taxon>
        <taxon>OM182 clade</taxon>
    </lineage>
</organism>
<dbReference type="InterPro" id="IPR036373">
    <property type="entry name" value="Ribosomal_bL17_sf"/>
</dbReference>
<name>A0A2A5WB73_9GAMM</name>
<keyword evidence="3 4" id="KW-0687">Ribonucleoprotein</keyword>
<evidence type="ECO:0000256" key="3">
    <source>
        <dbReference type="ARBA" id="ARBA00023274"/>
    </source>
</evidence>
<evidence type="ECO:0000256" key="2">
    <source>
        <dbReference type="ARBA" id="ARBA00022980"/>
    </source>
</evidence>
<dbReference type="EMBL" id="NTJZ01000008">
    <property type="protein sequence ID" value="PDH33507.1"/>
    <property type="molecule type" value="Genomic_DNA"/>
</dbReference>
<protein>
    <recommendedName>
        <fullName evidence="4">Large ribosomal subunit protein bL17</fullName>
    </recommendedName>
</protein>
<dbReference type="Proteomes" id="UP000219329">
    <property type="component" value="Unassembled WGS sequence"/>
</dbReference>
<dbReference type="GO" id="GO:0022625">
    <property type="term" value="C:cytosolic large ribosomal subunit"/>
    <property type="evidence" value="ECO:0007669"/>
    <property type="project" value="TreeGrafter"/>
</dbReference>
<dbReference type="Pfam" id="PF01196">
    <property type="entry name" value="Ribosomal_L17"/>
    <property type="match status" value="1"/>
</dbReference>
<dbReference type="Gene3D" id="3.90.1030.10">
    <property type="entry name" value="Ribosomal protein L17"/>
    <property type="match status" value="1"/>
</dbReference>
<evidence type="ECO:0000256" key="5">
    <source>
        <dbReference type="RuleBase" id="RU000660"/>
    </source>
</evidence>